<protein>
    <submittedName>
        <fullName evidence="3">DUF2970 domain-containing protein</fullName>
    </submittedName>
</protein>
<dbReference type="RefSeq" id="WP_066477696.1">
    <property type="nucleotide sequence ID" value="NZ_BCNT01000007.1"/>
</dbReference>
<feature type="region of interest" description="Disordered" evidence="1">
    <location>
        <begin position="1"/>
        <end position="20"/>
    </location>
</feature>
<accession>A0ABW5UPK1</accession>
<dbReference type="Proteomes" id="UP001597463">
    <property type="component" value="Unassembled WGS sequence"/>
</dbReference>
<keyword evidence="2" id="KW-0812">Transmembrane</keyword>
<comment type="caution">
    <text evidence="3">The sequence shown here is derived from an EMBL/GenBank/DDBJ whole genome shotgun (WGS) entry which is preliminary data.</text>
</comment>
<keyword evidence="2" id="KW-1133">Transmembrane helix</keyword>
<evidence type="ECO:0000256" key="1">
    <source>
        <dbReference type="SAM" id="MobiDB-lite"/>
    </source>
</evidence>
<feature type="transmembrane region" description="Helical" evidence="2">
    <location>
        <begin position="53"/>
        <end position="77"/>
    </location>
</feature>
<keyword evidence="4" id="KW-1185">Reference proteome</keyword>
<evidence type="ECO:0000313" key="4">
    <source>
        <dbReference type="Proteomes" id="UP001597463"/>
    </source>
</evidence>
<gene>
    <name evidence="3" type="ORF">ACFSW6_10275</name>
</gene>
<evidence type="ECO:0000256" key="2">
    <source>
        <dbReference type="SAM" id="Phobius"/>
    </source>
</evidence>
<dbReference type="InterPro" id="IPR021344">
    <property type="entry name" value="DUF2970"/>
</dbReference>
<evidence type="ECO:0000313" key="3">
    <source>
        <dbReference type="EMBL" id="MFD2754474.1"/>
    </source>
</evidence>
<proteinExistence type="predicted"/>
<dbReference type="Pfam" id="PF11174">
    <property type="entry name" value="DUF2970"/>
    <property type="match status" value="1"/>
</dbReference>
<dbReference type="EMBL" id="JBHUMV010000004">
    <property type="protein sequence ID" value="MFD2754474.1"/>
    <property type="molecule type" value="Genomic_DNA"/>
</dbReference>
<organism evidence="3 4">
    <name type="scientific">Comamonas terrae</name>
    <dbReference type="NCBI Taxonomy" id="673548"/>
    <lineage>
        <taxon>Bacteria</taxon>
        <taxon>Pseudomonadati</taxon>
        <taxon>Pseudomonadota</taxon>
        <taxon>Betaproteobacteria</taxon>
        <taxon>Burkholderiales</taxon>
        <taxon>Comamonadaceae</taxon>
        <taxon>Comamonas</taxon>
    </lineage>
</organism>
<name>A0ABW5UPK1_9BURK</name>
<reference evidence="4" key="1">
    <citation type="journal article" date="2019" name="Int. J. Syst. Evol. Microbiol.">
        <title>The Global Catalogue of Microorganisms (GCM) 10K type strain sequencing project: providing services to taxonomists for standard genome sequencing and annotation.</title>
        <authorList>
            <consortium name="The Broad Institute Genomics Platform"/>
            <consortium name="The Broad Institute Genome Sequencing Center for Infectious Disease"/>
            <person name="Wu L."/>
            <person name="Ma J."/>
        </authorList>
    </citation>
    <scope>NUCLEOTIDE SEQUENCE [LARGE SCALE GENOMIC DNA]</scope>
    <source>
        <strain evidence="4">TISTR 1906</strain>
    </source>
</reference>
<keyword evidence="2" id="KW-0472">Membrane</keyword>
<sequence>MNGQVPGPEDDAGRQPGPPGHSLLRTLLAVAWAILGVRKGSEYAKDFAHITPLHVIIVGLVAIVGLVLALILLVQLVV</sequence>